<dbReference type="SUPFAM" id="SSF75689">
    <property type="entry name" value="Zinc-binding domain of translation initiation factor 2 beta"/>
    <property type="match status" value="1"/>
</dbReference>
<dbReference type="EMBL" id="UXSR01000098">
    <property type="protein sequence ID" value="VDD74929.1"/>
    <property type="molecule type" value="Genomic_DNA"/>
</dbReference>
<organism evidence="8 9">
    <name type="scientific">Mesocestoides corti</name>
    <name type="common">Flatworm</name>
    <dbReference type="NCBI Taxonomy" id="53468"/>
    <lineage>
        <taxon>Eukaryota</taxon>
        <taxon>Metazoa</taxon>
        <taxon>Spiralia</taxon>
        <taxon>Lophotrochozoa</taxon>
        <taxon>Platyhelminthes</taxon>
        <taxon>Cestoda</taxon>
        <taxon>Eucestoda</taxon>
        <taxon>Cyclophyllidea</taxon>
        <taxon>Mesocestoididae</taxon>
        <taxon>Mesocestoides</taxon>
    </lineage>
</organism>
<evidence type="ECO:0000256" key="5">
    <source>
        <dbReference type="ARBA" id="ARBA00042452"/>
    </source>
</evidence>
<dbReference type="PANTHER" id="PTHR23001:SF3">
    <property type="entry name" value="EUKARYOTIC TRANSLATION INITIATION FACTOR 2 SUBUNIT 2"/>
    <property type="match status" value="1"/>
</dbReference>
<dbReference type="OrthoDB" id="10255414at2759"/>
<dbReference type="Pfam" id="PF01873">
    <property type="entry name" value="eIF-5_eIF-2B"/>
    <property type="match status" value="1"/>
</dbReference>
<evidence type="ECO:0000256" key="6">
    <source>
        <dbReference type="SAM" id="MobiDB-lite"/>
    </source>
</evidence>
<dbReference type="Proteomes" id="UP000267029">
    <property type="component" value="Unassembled WGS sequence"/>
</dbReference>
<keyword evidence="2" id="KW-0396">Initiation factor</keyword>
<feature type="domain" description="Translation initiation factor IF2/IF5" evidence="7">
    <location>
        <begin position="179"/>
        <end position="288"/>
    </location>
</feature>
<evidence type="ECO:0000256" key="3">
    <source>
        <dbReference type="ARBA" id="ARBA00022917"/>
    </source>
</evidence>
<dbReference type="STRING" id="53468.A0A0R3U327"/>
<dbReference type="PANTHER" id="PTHR23001">
    <property type="entry name" value="EUKARYOTIC TRANSLATION INITIATION FACTOR"/>
    <property type="match status" value="1"/>
</dbReference>
<dbReference type="Gene3D" id="3.30.30.170">
    <property type="match status" value="1"/>
</dbReference>
<dbReference type="GO" id="GO:0031369">
    <property type="term" value="F:translation initiation factor binding"/>
    <property type="evidence" value="ECO:0007669"/>
    <property type="project" value="TreeGrafter"/>
</dbReference>
<evidence type="ECO:0000313" key="9">
    <source>
        <dbReference type="Proteomes" id="UP000267029"/>
    </source>
</evidence>
<evidence type="ECO:0000256" key="4">
    <source>
        <dbReference type="ARBA" id="ARBA00040874"/>
    </source>
</evidence>
<sequence length="312" mass="33724">MFNGCLSTEETLDFSSKKKKKTKNPVPVAPPEEEKPAEAVNELPDFGAKKKKPKPIPETTESTTVDNAETLDFGAKKKKKTNVVVTINDGATAASPDAAAADKLSDQLGDLTFADKKKKAKRHIEESELAAAAGGEGAAAAAETGDAQPSTYGYPYETLLARVFAQIQAKNPELMSDQKRRLVMAPPCMARVGTKKTHFTNFTSICRSLDRDPAHLSAYMFAELGTTGSLDATGGLLIKGKYQSKHIEPVLRNYARSYVLCSTCQSPDTFLSKDSRLLFLHCRRCGSKITVKNVTSGFQAVTGKRAAIRAKT</sequence>
<evidence type="ECO:0000256" key="1">
    <source>
        <dbReference type="ARBA" id="ARBA00010397"/>
    </source>
</evidence>
<dbReference type="GO" id="GO:0005850">
    <property type="term" value="C:eukaryotic translation initiation factor 2 complex"/>
    <property type="evidence" value="ECO:0007669"/>
    <property type="project" value="TreeGrafter"/>
</dbReference>
<dbReference type="GO" id="GO:0003729">
    <property type="term" value="F:mRNA binding"/>
    <property type="evidence" value="ECO:0007669"/>
    <property type="project" value="TreeGrafter"/>
</dbReference>
<dbReference type="GO" id="GO:0003743">
    <property type="term" value="F:translation initiation factor activity"/>
    <property type="evidence" value="ECO:0007669"/>
    <property type="project" value="UniProtKB-KW"/>
</dbReference>
<dbReference type="InterPro" id="IPR016190">
    <property type="entry name" value="Transl_init_fac_IF2/IF5_Zn-bd"/>
</dbReference>
<dbReference type="InterPro" id="IPR002735">
    <property type="entry name" value="Transl_init_fac_IF2/IF5_dom"/>
</dbReference>
<name>A0A0R3U327_MESCO</name>
<gene>
    <name evidence="8" type="ORF">MCOS_LOCUS932</name>
</gene>
<dbReference type="GO" id="GO:0001731">
    <property type="term" value="P:formation of translation preinitiation complex"/>
    <property type="evidence" value="ECO:0007669"/>
    <property type="project" value="TreeGrafter"/>
</dbReference>
<keyword evidence="9" id="KW-1185">Reference proteome</keyword>
<evidence type="ECO:0000313" key="8">
    <source>
        <dbReference type="EMBL" id="VDD74929.1"/>
    </source>
</evidence>
<evidence type="ECO:0000256" key="2">
    <source>
        <dbReference type="ARBA" id="ARBA00022540"/>
    </source>
</evidence>
<dbReference type="AlphaFoldDB" id="A0A0R3U327"/>
<proteinExistence type="inferred from homology"/>
<dbReference type="InterPro" id="IPR045196">
    <property type="entry name" value="IF2/IF5"/>
</dbReference>
<protein>
    <recommendedName>
        <fullName evidence="4">Eukaryotic translation initiation factor 2 subunit 2</fullName>
    </recommendedName>
    <alternativeName>
        <fullName evidence="5">Eukaryotic translation initiation factor 2 subunit beta</fullName>
    </alternativeName>
</protein>
<comment type="similarity">
    <text evidence="1">Belongs to the eIF-2-beta/eIF-5 family.</text>
</comment>
<keyword evidence="3" id="KW-0648">Protein biosynthesis</keyword>
<dbReference type="SMART" id="SM00653">
    <property type="entry name" value="eIF2B_5"/>
    <property type="match status" value="1"/>
</dbReference>
<accession>A0A0R3U327</accession>
<dbReference type="FunFam" id="3.30.30.170:FF:000001">
    <property type="entry name" value="Eukaryotic translation initiation factor 2 subunit"/>
    <property type="match status" value="1"/>
</dbReference>
<dbReference type="InterPro" id="IPR016189">
    <property type="entry name" value="Transl_init_fac_IF2/IF5_N"/>
</dbReference>
<evidence type="ECO:0000259" key="7">
    <source>
        <dbReference type="SMART" id="SM00653"/>
    </source>
</evidence>
<dbReference type="SUPFAM" id="SSF100966">
    <property type="entry name" value="Translation initiation factor 2 beta, aIF2beta, N-terminal domain"/>
    <property type="match status" value="1"/>
</dbReference>
<feature type="region of interest" description="Disordered" evidence="6">
    <location>
        <begin position="1"/>
        <end position="67"/>
    </location>
</feature>
<reference evidence="8 9" key="1">
    <citation type="submission" date="2018-10" db="EMBL/GenBank/DDBJ databases">
        <authorList>
            <consortium name="Pathogen Informatics"/>
        </authorList>
    </citation>
    <scope>NUCLEOTIDE SEQUENCE [LARGE SCALE GENOMIC DNA]</scope>
</reference>